<dbReference type="STRING" id="655819.J4WL94"/>
<dbReference type="GO" id="GO:0000176">
    <property type="term" value="C:nuclear exosome (RNase complex)"/>
    <property type="evidence" value="ECO:0007669"/>
    <property type="project" value="UniProtKB-ARBA"/>
</dbReference>
<keyword evidence="5" id="KW-0539">Nucleus</keyword>
<dbReference type="PANTHER" id="PTHR11953:SF1">
    <property type="entry name" value="EXOSOME COMPLEX COMPONENT RRP46"/>
    <property type="match status" value="1"/>
</dbReference>
<dbReference type="PANTHER" id="PTHR11953">
    <property type="entry name" value="EXOSOME COMPLEX COMPONENT"/>
    <property type="match status" value="1"/>
</dbReference>
<dbReference type="OrthoDB" id="27298at2759"/>
<dbReference type="FunCoup" id="J4WL94">
    <property type="interactions" value="244"/>
</dbReference>
<keyword evidence="9" id="KW-1185">Reference proteome</keyword>
<dbReference type="GO" id="GO:0000177">
    <property type="term" value="C:cytoplasmic exosome (RNase complex)"/>
    <property type="evidence" value="ECO:0007669"/>
    <property type="project" value="TreeGrafter"/>
</dbReference>
<feature type="domain" description="Exoribonuclease phosphorolytic" evidence="7">
    <location>
        <begin position="12"/>
        <end position="147"/>
    </location>
</feature>
<evidence type="ECO:0000313" key="8">
    <source>
        <dbReference type="EMBL" id="EJP70520.1"/>
    </source>
</evidence>
<dbReference type="InterPro" id="IPR001247">
    <property type="entry name" value="ExoRNase_PH_dom1"/>
</dbReference>
<dbReference type="InParanoid" id="J4WL94"/>
<dbReference type="CDD" id="cd11372">
    <property type="entry name" value="RNase_PH_RRP46"/>
    <property type="match status" value="1"/>
</dbReference>
<dbReference type="AlphaFoldDB" id="J4WL94"/>
<dbReference type="Proteomes" id="UP000002762">
    <property type="component" value="Unassembled WGS sequence"/>
</dbReference>
<reference evidence="8 9" key="1">
    <citation type="journal article" date="2012" name="Sci. Rep.">
        <title>Genomic perspectives on the evolution of fungal entomopathogenicity in Beauveria bassiana.</title>
        <authorList>
            <person name="Xiao G."/>
            <person name="Ying S.H."/>
            <person name="Zheng P."/>
            <person name="Wang Z.L."/>
            <person name="Zhang S."/>
            <person name="Xie X.Q."/>
            <person name="Shang Y."/>
            <person name="St Leger R.J."/>
            <person name="Zhao G.P."/>
            <person name="Wang C."/>
            <person name="Feng M.G."/>
        </authorList>
    </citation>
    <scope>NUCLEOTIDE SEQUENCE [LARGE SCALE GENOMIC DNA]</scope>
    <source>
        <strain evidence="8 9">ARSEF 2860</strain>
    </source>
</reference>
<dbReference type="EMBL" id="JH725150">
    <property type="protein sequence ID" value="EJP70520.1"/>
    <property type="molecule type" value="Genomic_DNA"/>
</dbReference>
<keyword evidence="3" id="KW-0698">rRNA processing</keyword>
<dbReference type="GO" id="GO:0016075">
    <property type="term" value="P:rRNA catabolic process"/>
    <property type="evidence" value="ECO:0007669"/>
    <property type="project" value="TreeGrafter"/>
</dbReference>
<dbReference type="RefSeq" id="XP_008593469.1">
    <property type="nucleotide sequence ID" value="XM_008595247.1"/>
</dbReference>
<comment type="similarity">
    <text evidence="2">Belongs to the RNase PH family.</text>
</comment>
<evidence type="ECO:0000256" key="1">
    <source>
        <dbReference type="ARBA" id="ARBA00004123"/>
    </source>
</evidence>
<evidence type="ECO:0000313" key="9">
    <source>
        <dbReference type="Proteomes" id="UP000002762"/>
    </source>
</evidence>
<comment type="subcellular location">
    <subcellularLocation>
        <location evidence="1">Nucleus</location>
    </subcellularLocation>
</comment>
<name>J4WL94_BEAB2</name>
<dbReference type="Pfam" id="PF01138">
    <property type="entry name" value="RNase_PH"/>
    <property type="match status" value="1"/>
</dbReference>
<dbReference type="Gene3D" id="3.30.230.70">
    <property type="entry name" value="GHMP Kinase, N-terminal domain"/>
    <property type="match status" value="1"/>
</dbReference>
<dbReference type="GO" id="GO:0005730">
    <property type="term" value="C:nucleolus"/>
    <property type="evidence" value="ECO:0007669"/>
    <property type="project" value="TreeGrafter"/>
</dbReference>
<protein>
    <submittedName>
        <fullName evidence="8">Exosome complex subunit Rrp46</fullName>
    </submittedName>
</protein>
<dbReference type="GO" id="GO:0034475">
    <property type="term" value="P:U4 snRNA 3'-end processing"/>
    <property type="evidence" value="ECO:0007669"/>
    <property type="project" value="TreeGrafter"/>
</dbReference>
<feature type="compositionally biased region" description="Low complexity" evidence="6">
    <location>
        <begin position="167"/>
        <end position="177"/>
    </location>
</feature>
<accession>J4WL94</accession>
<sequence>MAPIAEPRAELAPLPKADGSATYSYSGYTVTGAVNGPIEAQRRDENPFEALIDVNVRPAAGVGADEGIWRDTGTAERLLESILQRALRQLIPIRNFPRSMIQITLQVTETPENAYANTKVVQAQLNLAIIPALLHAAILSLLTAAIPLKTIATAVTLAVPSDHGDGSSSSSSSSSSSNIVVDPSAREADTARSLHVLGYTADNELLLAESQGAFNVDEWEAVLQTGQQACCRAVRQELGEDTAMADGGLEAPSIRAFVRSVMETKIAEDFAWK</sequence>
<dbReference type="SUPFAM" id="SSF55666">
    <property type="entry name" value="Ribonuclease PH domain 2-like"/>
    <property type="match status" value="1"/>
</dbReference>
<organism evidence="8 9">
    <name type="scientific">Beauveria bassiana (strain ARSEF 2860)</name>
    <name type="common">White muscardine disease fungus</name>
    <name type="synonym">Tritirachium shiotae</name>
    <dbReference type="NCBI Taxonomy" id="655819"/>
    <lineage>
        <taxon>Eukaryota</taxon>
        <taxon>Fungi</taxon>
        <taxon>Dikarya</taxon>
        <taxon>Ascomycota</taxon>
        <taxon>Pezizomycotina</taxon>
        <taxon>Sordariomycetes</taxon>
        <taxon>Hypocreomycetidae</taxon>
        <taxon>Hypocreales</taxon>
        <taxon>Cordycipitaceae</taxon>
        <taxon>Beauveria</taxon>
    </lineage>
</organism>
<dbReference type="InterPro" id="IPR050080">
    <property type="entry name" value="RNase_PH"/>
</dbReference>
<gene>
    <name evidence="8" type="ORF">BBA_00150</name>
</gene>
<evidence type="ECO:0000256" key="5">
    <source>
        <dbReference type="ARBA" id="ARBA00023242"/>
    </source>
</evidence>
<evidence type="ECO:0000256" key="4">
    <source>
        <dbReference type="ARBA" id="ARBA00022835"/>
    </source>
</evidence>
<evidence type="ECO:0000256" key="2">
    <source>
        <dbReference type="ARBA" id="ARBA00006678"/>
    </source>
</evidence>
<dbReference type="HOGENOM" id="CLU_063514_2_2_1"/>
<keyword evidence="4" id="KW-0271">Exosome</keyword>
<dbReference type="SUPFAM" id="SSF54211">
    <property type="entry name" value="Ribosomal protein S5 domain 2-like"/>
    <property type="match status" value="1"/>
</dbReference>
<dbReference type="InterPro" id="IPR020568">
    <property type="entry name" value="Ribosomal_Su5_D2-typ_SF"/>
</dbReference>
<evidence type="ECO:0000256" key="6">
    <source>
        <dbReference type="SAM" id="MobiDB-lite"/>
    </source>
</evidence>
<dbReference type="GO" id="GO:0003723">
    <property type="term" value="F:RNA binding"/>
    <property type="evidence" value="ECO:0007669"/>
    <property type="project" value="TreeGrafter"/>
</dbReference>
<dbReference type="InterPro" id="IPR036345">
    <property type="entry name" value="ExoRNase_PH_dom2_sf"/>
</dbReference>
<dbReference type="GeneID" id="19883162"/>
<proteinExistence type="inferred from homology"/>
<evidence type="ECO:0000259" key="7">
    <source>
        <dbReference type="Pfam" id="PF01138"/>
    </source>
</evidence>
<dbReference type="GO" id="GO:0071028">
    <property type="term" value="P:nuclear mRNA surveillance"/>
    <property type="evidence" value="ECO:0007669"/>
    <property type="project" value="TreeGrafter"/>
</dbReference>
<feature type="region of interest" description="Disordered" evidence="6">
    <location>
        <begin position="162"/>
        <end position="182"/>
    </location>
</feature>
<dbReference type="InterPro" id="IPR027408">
    <property type="entry name" value="PNPase/RNase_PH_dom_sf"/>
</dbReference>
<evidence type="ECO:0000256" key="3">
    <source>
        <dbReference type="ARBA" id="ARBA00022552"/>
    </source>
</evidence>
<dbReference type="GO" id="GO:0071051">
    <property type="term" value="P:poly(A)-dependent snoRNA 3'-end processing"/>
    <property type="evidence" value="ECO:0007669"/>
    <property type="project" value="TreeGrafter"/>
</dbReference>
<dbReference type="GO" id="GO:0006364">
    <property type="term" value="P:rRNA processing"/>
    <property type="evidence" value="ECO:0007669"/>
    <property type="project" value="UniProtKB-KW"/>
</dbReference>